<proteinExistence type="predicted"/>
<name>A0A395IMQ1_9HELO</name>
<dbReference type="EMBL" id="QKRW01000049">
    <property type="protein sequence ID" value="RAL59659.1"/>
    <property type="molecule type" value="Genomic_DNA"/>
</dbReference>
<sequence length="578" mass="64210">MAIQPPLACAKSSPSLLPTDSILQDLPYLPDLPDLPELQDHSEQSENETNLDFDRKIKSYSQDISKRPVTLPSPAGDTKVDDESTLKIGQDDTYTVPSSETDDSHQMPEEDLREELLKVLEKRSDLHQNLKESLVKCSLSLASYSNCRENLSKCSLELARVINGSVNKSSAHQDPGQKSCRSIEENLSTKGLLSYSNIDANQKSCELNKLPLIQSQLRISRDKLEPEFEEEFEDLVCLKSALFEVAVALSVGKVWRGLEAEQKAAYDKAIRFGPSSFNANPSGHWQDIQKFTAAIFNIIQELRAVENSTKRVDFYSIFCGTEKQPEFGGLHDDSDELLLLNKTEHASGHKLCIEPKFDLPPTPDTNKLQRSSDVIHPISNIEVDISRQKEVLQSILSSLNASEKVLQEPRKVGGPEMSAAVVQEVTKRDAFHAAITNFAGLSSIMATELKNLKSQVKTVQDMIIKRDQNEFDDQASNTDNKDKADVDAKSVNPVYEAIQHKELDTTDLNTDESTLDGISKPNDIPEKEIGLAALTKFNTNTLYTPWCLNLGGNSTNEPVLGLILCISAYCVMACRLRL</sequence>
<evidence type="ECO:0000256" key="1">
    <source>
        <dbReference type="SAM" id="MobiDB-lite"/>
    </source>
</evidence>
<reference evidence="2 3" key="1">
    <citation type="submission" date="2018-06" db="EMBL/GenBank/DDBJ databases">
        <title>Genome Sequence of the Brown Rot Fungal Pathogen Monilinia fructigena.</title>
        <authorList>
            <person name="Landi L."/>
            <person name="De Miccolis Angelini R.M."/>
            <person name="Pollastro S."/>
            <person name="Abate D."/>
            <person name="Faretra F."/>
            <person name="Romanazzi G."/>
        </authorList>
    </citation>
    <scope>NUCLEOTIDE SEQUENCE [LARGE SCALE GENOMIC DNA]</scope>
    <source>
        <strain evidence="2 3">Mfrg269</strain>
    </source>
</reference>
<protein>
    <submittedName>
        <fullName evidence="2">Uncharacterized protein</fullName>
    </submittedName>
</protein>
<dbReference type="AlphaFoldDB" id="A0A395IMQ1"/>
<comment type="caution">
    <text evidence="2">The sequence shown here is derived from an EMBL/GenBank/DDBJ whole genome shotgun (WGS) entry which is preliminary data.</text>
</comment>
<evidence type="ECO:0000313" key="2">
    <source>
        <dbReference type="EMBL" id="RAL59659.1"/>
    </source>
</evidence>
<feature type="compositionally biased region" description="Polar residues" evidence="1">
    <location>
        <begin position="12"/>
        <end position="22"/>
    </location>
</feature>
<dbReference type="Proteomes" id="UP000249056">
    <property type="component" value="Unassembled WGS sequence"/>
</dbReference>
<keyword evidence="3" id="KW-1185">Reference proteome</keyword>
<feature type="region of interest" description="Disordered" evidence="1">
    <location>
        <begin position="1"/>
        <end position="57"/>
    </location>
</feature>
<dbReference type="OrthoDB" id="3545320at2759"/>
<organism evidence="2 3">
    <name type="scientific">Monilinia fructigena</name>
    <dbReference type="NCBI Taxonomy" id="38457"/>
    <lineage>
        <taxon>Eukaryota</taxon>
        <taxon>Fungi</taxon>
        <taxon>Dikarya</taxon>
        <taxon>Ascomycota</taxon>
        <taxon>Pezizomycotina</taxon>
        <taxon>Leotiomycetes</taxon>
        <taxon>Helotiales</taxon>
        <taxon>Sclerotiniaceae</taxon>
        <taxon>Monilinia</taxon>
    </lineage>
</organism>
<gene>
    <name evidence="2" type="ORF">DID88_000292</name>
</gene>
<feature type="compositionally biased region" description="Low complexity" evidence="1">
    <location>
        <begin position="23"/>
        <end position="36"/>
    </location>
</feature>
<feature type="region of interest" description="Disordered" evidence="1">
    <location>
        <begin position="90"/>
        <end position="109"/>
    </location>
</feature>
<accession>A0A395IMQ1</accession>
<evidence type="ECO:0000313" key="3">
    <source>
        <dbReference type="Proteomes" id="UP000249056"/>
    </source>
</evidence>